<accession>A0A1E5VC16</accession>
<dbReference type="PANTHER" id="PTHR33334">
    <property type="entry name" value="PROTEIN LNK1"/>
    <property type="match status" value="1"/>
</dbReference>
<feature type="region of interest" description="Disordered" evidence="1">
    <location>
        <begin position="91"/>
        <end position="111"/>
    </location>
</feature>
<dbReference type="GO" id="GO:0007623">
    <property type="term" value="P:circadian rhythm"/>
    <property type="evidence" value="ECO:0007669"/>
    <property type="project" value="InterPro"/>
</dbReference>
<dbReference type="Proteomes" id="UP000095767">
    <property type="component" value="Unassembled WGS sequence"/>
</dbReference>
<name>A0A1E5VC16_9POAL</name>
<proteinExistence type="predicted"/>
<dbReference type="OrthoDB" id="618331at2759"/>
<evidence type="ECO:0000313" key="3">
    <source>
        <dbReference type="Proteomes" id="UP000095767"/>
    </source>
</evidence>
<dbReference type="AlphaFoldDB" id="A0A1E5VC16"/>
<dbReference type="GO" id="GO:0006355">
    <property type="term" value="P:regulation of DNA-templated transcription"/>
    <property type="evidence" value="ECO:0007669"/>
    <property type="project" value="InterPro"/>
</dbReference>
<gene>
    <name evidence="2" type="ORF">BAE44_0016289</name>
</gene>
<keyword evidence="3" id="KW-1185">Reference proteome</keyword>
<feature type="compositionally biased region" description="Polar residues" evidence="1">
    <location>
        <begin position="91"/>
        <end position="110"/>
    </location>
</feature>
<evidence type="ECO:0000313" key="2">
    <source>
        <dbReference type="EMBL" id="OEL22692.1"/>
    </source>
</evidence>
<evidence type="ECO:0000256" key="1">
    <source>
        <dbReference type="SAM" id="MobiDB-lite"/>
    </source>
</evidence>
<dbReference type="PANTHER" id="PTHR33334:SF3">
    <property type="entry name" value="PROTEIN LNK1"/>
    <property type="match status" value="1"/>
</dbReference>
<reference evidence="2 3" key="1">
    <citation type="submission" date="2016-09" db="EMBL/GenBank/DDBJ databases">
        <title>The draft genome of Dichanthelium oligosanthes: A C3 panicoid grass species.</title>
        <authorList>
            <person name="Studer A.J."/>
            <person name="Schnable J.C."/>
            <person name="Brutnell T.P."/>
        </authorList>
    </citation>
    <scope>NUCLEOTIDE SEQUENCE [LARGE SCALE GENOMIC DNA]</scope>
    <source>
        <strain evidence="3">cv. Kellogg 1175</strain>
        <tissue evidence="2">Leaf</tissue>
    </source>
</reference>
<dbReference type="STRING" id="888268.A0A1E5VC16"/>
<comment type="caution">
    <text evidence="2">The sequence shown here is derived from an EMBL/GenBank/DDBJ whole genome shotgun (WGS) entry which is preliminary data.</text>
</comment>
<dbReference type="EMBL" id="LWDX02044605">
    <property type="protein sequence ID" value="OEL22692.1"/>
    <property type="molecule type" value="Genomic_DNA"/>
</dbReference>
<sequence>MDEFPLISDHGMLLQGHSMFGAEGCLGIRSSSGVMSAEGNTVPKQDHRKNKGKDMFYSDWPELAGFDDLEPSLSYFDDIDFSIDRSESTVLKTNPTNTKQQSRNGASDTPLNCDAHAASSCSGLSDAELFFPVDDIELANQIGGCEGLEAMLGSSQEMQVPTASSSMCSDETVASYAFSGPDFLAAHIPRLWKKPHVPFTGAPDMILEGMAENPLDMYFPPLATYEQPEMLVSDTTSAQKRRFPDEFAGSSALNCAESQFCSKEMASAALHGQPSSARVLQAVPVKDLGFQRLQEGMNQLDLATRGRIRDALYRLANTVEQRHCVATSASGGVGSSGSKRFKLGGGGWNETQTSPMDQSVAKLLLQKPSYRKTIPPHRVT</sequence>
<evidence type="ECO:0008006" key="4">
    <source>
        <dbReference type="Google" id="ProtNLM"/>
    </source>
</evidence>
<dbReference type="InterPro" id="IPR039928">
    <property type="entry name" value="LNK"/>
</dbReference>
<organism evidence="2 3">
    <name type="scientific">Dichanthelium oligosanthes</name>
    <dbReference type="NCBI Taxonomy" id="888268"/>
    <lineage>
        <taxon>Eukaryota</taxon>
        <taxon>Viridiplantae</taxon>
        <taxon>Streptophyta</taxon>
        <taxon>Embryophyta</taxon>
        <taxon>Tracheophyta</taxon>
        <taxon>Spermatophyta</taxon>
        <taxon>Magnoliopsida</taxon>
        <taxon>Liliopsida</taxon>
        <taxon>Poales</taxon>
        <taxon>Poaceae</taxon>
        <taxon>PACMAD clade</taxon>
        <taxon>Panicoideae</taxon>
        <taxon>Panicodae</taxon>
        <taxon>Paniceae</taxon>
        <taxon>Dichantheliinae</taxon>
        <taxon>Dichanthelium</taxon>
    </lineage>
</organism>
<protein>
    <recommendedName>
        <fullName evidence="4">Protein LNK1</fullName>
    </recommendedName>
</protein>